<keyword evidence="3" id="KW-0349">Heme</keyword>
<evidence type="ECO:0000256" key="8">
    <source>
        <dbReference type="ARBA" id="ARBA00023004"/>
    </source>
</evidence>
<dbReference type="GO" id="GO:0020037">
    <property type="term" value="F:heme binding"/>
    <property type="evidence" value="ECO:0007669"/>
    <property type="project" value="InterPro"/>
</dbReference>
<dbReference type="InterPro" id="IPR036396">
    <property type="entry name" value="Cyt_P450_sf"/>
</dbReference>
<evidence type="ECO:0000313" key="12">
    <source>
        <dbReference type="Proteomes" id="UP001443914"/>
    </source>
</evidence>
<comment type="similarity">
    <text evidence="2">Belongs to the cytochrome P450 family.</text>
</comment>
<dbReference type="InterPro" id="IPR001128">
    <property type="entry name" value="Cyt_P450"/>
</dbReference>
<name>A0AAW1J5U8_SAPOF</name>
<dbReference type="InterPro" id="IPR050665">
    <property type="entry name" value="Cytochrome_P450_Monooxygen"/>
</dbReference>
<evidence type="ECO:0000256" key="1">
    <source>
        <dbReference type="ARBA" id="ARBA00004370"/>
    </source>
</evidence>
<organism evidence="11 12">
    <name type="scientific">Saponaria officinalis</name>
    <name type="common">Common soapwort</name>
    <name type="synonym">Lychnis saponaria</name>
    <dbReference type="NCBI Taxonomy" id="3572"/>
    <lineage>
        <taxon>Eukaryota</taxon>
        <taxon>Viridiplantae</taxon>
        <taxon>Streptophyta</taxon>
        <taxon>Embryophyta</taxon>
        <taxon>Tracheophyta</taxon>
        <taxon>Spermatophyta</taxon>
        <taxon>Magnoliopsida</taxon>
        <taxon>eudicotyledons</taxon>
        <taxon>Gunneridae</taxon>
        <taxon>Pentapetalae</taxon>
        <taxon>Caryophyllales</taxon>
        <taxon>Caryophyllaceae</taxon>
        <taxon>Caryophylleae</taxon>
        <taxon>Saponaria</taxon>
    </lineage>
</organism>
<keyword evidence="7" id="KW-0560">Oxidoreductase</keyword>
<dbReference type="AlphaFoldDB" id="A0AAW1J5U8"/>
<dbReference type="GO" id="GO:0005506">
    <property type="term" value="F:iron ion binding"/>
    <property type="evidence" value="ECO:0007669"/>
    <property type="project" value="InterPro"/>
</dbReference>
<keyword evidence="6" id="KW-1133">Transmembrane helix</keyword>
<keyword evidence="9" id="KW-0503">Monooxygenase</keyword>
<sequence length="203" mass="23084">MGVEPFMYVADPEFLKQMSGCVVAKNWGKPNAFKTDRIPMFGDFGLNMIEGSTWVRHRHVITPAFSPANLKGMTDIMVDSTTKMVEKWTSLLSNSDKIELDIERETSTLAGKIIARTNFGIDNEAGSILFEKLRAMQTTLFKHTRYVGVPFGHMLYPRQTLEAKRLGQEVDDILLSIINERRKVIGVKPQHDLLGFYLRVETM</sequence>
<dbReference type="Proteomes" id="UP001443914">
    <property type="component" value="Unassembled WGS sequence"/>
</dbReference>
<dbReference type="Pfam" id="PF00067">
    <property type="entry name" value="p450"/>
    <property type="match status" value="1"/>
</dbReference>
<dbReference type="PANTHER" id="PTHR24282">
    <property type="entry name" value="CYTOCHROME P450 FAMILY MEMBER"/>
    <property type="match status" value="1"/>
</dbReference>
<evidence type="ECO:0000256" key="10">
    <source>
        <dbReference type="ARBA" id="ARBA00023136"/>
    </source>
</evidence>
<dbReference type="Gene3D" id="1.10.630.10">
    <property type="entry name" value="Cytochrome P450"/>
    <property type="match status" value="1"/>
</dbReference>
<dbReference type="GO" id="GO:0016705">
    <property type="term" value="F:oxidoreductase activity, acting on paired donors, with incorporation or reduction of molecular oxygen"/>
    <property type="evidence" value="ECO:0007669"/>
    <property type="project" value="InterPro"/>
</dbReference>
<reference evidence="11" key="1">
    <citation type="submission" date="2024-03" db="EMBL/GenBank/DDBJ databases">
        <title>WGS assembly of Saponaria officinalis var. Norfolk2.</title>
        <authorList>
            <person name="Jenkins J."/>
            <person name="Shu S."/>
            <person name="Grimwood J."/>
            <person name="Barry K."/>
            <person name="Goodstein D."/>
            <person name="Schmutz J."/>
            <person name="Leebens-Mack J."/>
            <person name="Osbourn A."/>
        </authorList>
    </citation>
    <scope>NUCLEOTIDE SEQUENCE [LARGE SCALE GENOMIC DNA]</scope>
    <source>
        <strain evidence="11">JIC</strain>
    </source>
</reference>
<evidence type="ECO:0008006" key="13">
    <source>
        <dbReference type="Google" id="ProtNLM"/>
    </source>
</evidence>
<evidence type="ECO:0000256" key="5">
    <source>
        <dbReference type="ARBA" id="ARBA00022723"/>
    </source>
</evidence>
<accession>A0AAW1J5U8</accession>
<keyword evidence="5" id="KW-0479">Metal-binding</keyword>
<gene>
    <name evidence="11" type="ORF">RND81_08G051000</name>
</gene>
<dbReference type="GO" id="GO:0004497">
    <property type="term" value="F:monooxygenase activity"/>
    <property type="evidence" value="ECO:0007669"/>
    <property type="project" value="UniProtKB-KW"/>
</dbReference>
<comment type="subcellular location">
    <subcellularLocation>
        <location evidence="1">Membrane</location>
    </subcellularLocation>
</comment>
<keyword evidence="8" id="KW-0408">Iron</keyword>
<evidence type="ECO:0000256" key="3">
    <source>
        <dbReference type="ARBA" id="ARBA00022617"/>
    </source>
</evidence>
<dbReference type="PANTHER" id="PTHR24282:SF15">
    <property type="entry name" value="CYTOCHROME P450, FAMILY 715, SUBFAMILY A, POLYPEPTIDE 1"/>
    <property type="match status" value="1"/>
</dbReference>
<dbReference type="GO" id="GO:0016020">
    <property type="term" value="C:membrane"/>
    <property type="evidence" value="ECO:0007669"/>
    <property type="project" value="UniProtKB-SubCell"/>
</dbReference>
<proteinExistence type="inferred from homology"/>
<keyword evidence="4" id="KW-0812">Transmembrane</keyword>
<evidence type="ECO:0000256" key="7">
    <source>
        <dbReference type="ARBA" id="ARBA00023002"/>
    </source>
</evidence>
<evidence type="ECO:0000256" key="9">
    <source>
        <dbReference type="ARBA" id="ARBA00023033"/>
    </source>
</evidence>
<protein>
    <recommendedName>
        <fullName evidence="13">Cytochrome P450</fullName>
    </recommendedName>
</protein>
<dbReference type="EMBL" id="JBDFQZ010000008">
    <property type="protein sequence ID" value="KAK9697646.1"/>
    <property type="molecule type" value="Genomic_DNA"/>
</dbReference>
<keyword evidence="10" id="KW-0472">Membrane</keyword>
<evidence type="ECO:0000256" key="6">
    <source>
        <dbReference type="ARBA" id="ARBA00022989"/>
    </source>
</evidence>
<comment type="caution">
    <text evidence="11">The sequence shown here is derived from an EMBL/GenBank/DDBJ whole genome shotgun (WGS) entry which is preliminary data.</text>
</comment>
<evidence type="ECO:0000256" key="4">
    <source>
        <dbReference type="ARBA" id="ARBA00022692"/>
    </source>
</evidence>
<dbReference type="SUPFAM" id="SSF48264">
    <property type="entry name" value="Cytochrome P450"/>
    <property type="match status" value="1"/>
</dbReference>
<evidence type="ECO:0000256" key="2">
    <source>
        <dbReference type="ARBA" id="ARBA00010617"/>
    </source>
</evidence>
<evidence type="ECO:0000313" key="11">
    <source>
        <dbReference type="EMBL" id="KAK9697646.1"/>
    </source>
</evidence>
<keyword evidence="12" id="KW-1185">Reference proteome</keyword>